<organism evidence="1 2">
    <name type="scientific">Candidatus Alloenteromonas pullistercoris</name>
    <dbReference type="NCBI Taxonomy" id="2840785"/>
    <lineage>
        <taxon>Bacteria</taxon>
        <taxon>Bacillati</taxon>
        <taxon>Bacillota</taxon>
        <taxon>Bacillota incertae sedis</taxon>
        <taxon>Candidatus Alloenteromonas</taxon>
    </lineage>
</organism>
<name>A0A9D9DGX4_9FIRM</name>
<dbReference type="Proteomes" id="UP000823634">
    <property type="component" value="Unassembled WGS sequence"/>
</dbReference>
<comment type="caution">
    <text evidence="1">The sequence shown here is derived from an EMBL/GenBank/DDBJ whole genome shotgun (WGS) entry which is preliminary data.</text>
</comment>
<protein>
    <submittedName>
        <fullName evidence="1">DUF3791 domain-containing protein</fullName>
    </submittedName>
</protein>
<proteinExistence type="predicted"/>
<evidence type="ECO:0000313" key="1">
    <source>
        <dbReference type="EMBL" id="MBO8426747.1"/>
    </source>
</evidence>
<dbReference type="Pfam" id="PF12668">
    <property type="entry name" value="DUF3791"/>
    <property type="match status" value="1"/>
</dbReference>
<evidence type="ECO:0000313" key="2">
    <source>
        <dbReference type="Proteomes" id="UP000823634"/>
    </source>
</evidence>
<dbReference type="EMBL" id="JADINA010000034">
    <property type="protein sequence ID" value="MBO8426747.1"/>
    <property type="molecule type" value="Genomic_DNA"/>
</dbReference>
<reference evidence="1" key="1">
    <citation type="submission" date="2020-10" db="EMBL/GenBank/DDBJ databases">
        <authorList>
            <person name="Gilroy R."/>
        </authorList>
    </citation>
    <scope>NUCLEOTIDE SEQUENCE</scope>
    <source>
        <strain evidence="1">17113</strain>
    </source>
</reference>
<dbReference type="AlphaFoldDB" id="A0A9D9DGX4"/>
<dbReference type="InterPro" id="IPR024269">
    <property type="entry name" value="DUF3791"/>
</dbReference>
<reference evidence="1" key="2">
    <citation type="journal article" date="2021" name="PeerJ">
        <title>Extensive microbial diversity within the chicken gut microbiome revealed by metagenomics and culture.</title>
        <authorList>
            <person name="Gilroy R."/>
            <person name="Ravi A."/>
            <person name="Getino M."/>
            <person name="Pursley I."/>
            <person name="Horton D.L."/>
            <person name="Alikhan N.F."/>
            <person name="Baker D."/>
            <person name="Gharbi K."/>
            <person name="Hall N."/>
            <person name="Watson M."/>
            <person name="Adriaenssens E.M."/>
            <person name="Foster-Nyarko E."/>
            <person name="Jarju S."/>
            <person name="Secka A."/>
            <person name="Antonio M."/>
            <person name="Oren A."/>
            <person name="Chaudhuri R.R."/>
            <person name="La Ragione R."/>
            <person name="Hildebrand F."/>
            <person name="Pallen M.J."/>
        </authorList>
    </citation>
    <scope>NUCLEOTIDE SEQUENCE</scope>
    <source>
        <strain evidence="1">17113</strain>
    </source>
</reference>
<sequence length="68" mass="8035">MSKELPFMVLCVEEYKNQKGLTGKEVMTLFNKYSVCEYIRDFYEVLHTTGARYIVNDIDLYIKSRQTA</sequence>
<gene>
    <name evidence="1" type="ORF">IAC61_05500</name>
</gene>
<accession>A0A9D9DGX4</accession>